<reference evidence="1 2" key="1">
    <citation type="submission" date="2024-01" db="EMBL/GenBank/DDBJ databases">
        <title>Genome assemblies of Stephania.</title>
        <authorList>
            <person name="Yang L."/>
        </authorList>
    </citation>
    <scope>NUCLEOTIDE SEQUENCE [LARGE SCALE GENOMIC DNA]</scope>
    <source>
        <strain evidence="1">YNDBR</strain>
        <tissue evidence="1">Leaf</tissue>
    </source>
</reference>
<gene>
    <name evidence="1" type="ORF">Syun_001278</name>
</gene>
<dbReference type="AlphaFoldDB" id="A0AAP0LDJ7"/>
<accession>A0AAP0LDJ7</accession>
<evidence type="ECO:0000313" key="2">
    <source>
        <dbReference type="Proteomes" id="UP001420932"/>
    </source>
</evidence>
<proteinExistence type="predicted"/>
<dbReference type="Proteomes" id="UP001420932">
    <property type="component" value="Unassembled WGS sequence"/>
</dbReference>
<comment type="caution">
    <text evidence="1">The sequence shown here is derived from an EMBL/GenBank/DDBJ whole genome shotgun (WGS) entry which is preliminary data.</text>
</comment>
<evidence type="ECO:0000313" key="1">
    <source>
        <dbReference type="EMBL" id="KAK9169138.1"/>
    </source>
</evidence>
<name>A0AAP0LDJ7_9MAGN</name>
<keyword evidence="2" id="KW-1185">Reference proteome</keyword>
<sequence length="167" mass="18969">MIDVIQDLQYWDDWCTARKSKENAFWSVERPDKLGISVWIEDSFASSQFPTAPLISSPATIFGVVHHSWLLSILFSIGEFSGRLLLGEGSRRERGHAESSVRVGEPSSLHFELSPSRPVKEKIGDYTTLHCVDCRNYMNVYVSRDPVPLLKEPLQLVLIQALEVYQC</sequence>
<organism evidence="1 2">
    <name type="scientific">Stephania yunnanensis</name>
    <dbReference type="NCBI Taxonomy" id="152371"/>
    <lineage>
        <taxon>Eukaryota</taxon>
        <taxon>Viridiplantae</taxon>
        <taxon>Streptophyta</taxon>
        <taxon>Embryophyta</taxon>
        <taxon>Tracheophyta</taxon>
        <taxon>Spermatophyta</taxon>
        <taxon>Magnoliopsida</taxon>
        <taxon>Ranunculales</taxon>
        <taxon>Menispermaceae</taxon>
        <taxon>Menispermoideae</taxon>
        <taxon>Cissampelideae</taxon>
        <taxon>Stephania</taxon>
    </lineage>
</organism>
<protein>
    <submittedName>
        <fullName evidence="1">Uncharacterized protein</fullName>
    </submittedName>
</protein>
<dbReference type="EMBL" id="JBBNAF010000001">
    <property type="protein sequence ID" value="KAK9169138.1"/>
    <property type="molecule type" value="Genomic_DNA"/>
</dbReference>